<dbReference type="Pfam" id="PF10350">
    <property type="entry name" value="DUF2428"/>
    <property type="match status" value="1"/>
</dbReference>
<keyword evidence="8" id="KW-1185">Reference proteome</keyword>
<dbReference type="InterPro" id="IPR016024">
    <property type="entry name" value="ARM-type_fold"/>
</dbReference>
<evidence type="ECO:0000256" key="1">
    <source>
        <dbReference type="ARBA" id="ARBA00010409"/>
    </source>
</evidence>
<keyword evidence="2" id="KW-0819">tRNA processing</keyword>
<evidence type="ECO:0000259" key="6">
    <source>
        <dbReference type="Pfam" id="PF25151"/>
    </source>
</evidence>
<dbReference type="PANTHER" id="PTHR14387">
    <property type="entry name" value="THADA/DEATH RECEPTOR INTERACTING PROTEIN"/>
    <property type="match status" value="1"/>
</dbReference>
<organism evidence="7 8">
    <name type="scientific">Nesidiocoris tenuis</name>
    <dbReference type="NCBI Taxonomy" id="355587"/>
    <lineage>
        <taxon>Eukaryota</taxon>
        <taxon>Metazoa</taxon>
        <taxon>Ecdysozoa</taxon>
        <taxon>Arthropoda</taxon>
        <taxon>Hexapoda</taxon>
        <taxon>Insecta</taxon>
        <taxon>Pterygota</taxon>
        <taxon>Neoptera</taxon>
        <taxon>Paraneoptera</taxon>
        <taxon>Hemiptera</taxon>
        <taxon>Heteroptera</taxon>
        <taxon>Panheteroptera</taxon>
        <taxon>Cimicomorpha</taxon>
        <taxon>Miridae</taxon>
        <taxon>Dicyphina</taxon>
        <taxon>Nesidiocoris</taxon>
    </lineage>
</organism>
<protein>
    <recommendedName>
        <fullName evidence="3">tRNA (32-2'-O)-methyltransferase regulator THADA</fullName>
    </recommendedName>
</protein>
<gene>
    <name evidence="7" type="ORF">NTJ_14095</name>
</gene>
<dbReference type="Pfam" id="PF25150">
    <property type="entry name" value="TPR_Trm732"/>
    <property type="match status" value="1"/>
</dbReference>
<reference evidence="7 8" key="1">
    <citation type="submission" date="2023-09" db="EMBL/GenBank/DDBJ databases">
        <title>Nesidiocoris tenuis whole genome shotgun sequence.</title>
        <authorList>
            <person name="Shibata T."/>
            <person name="Shimoda M."/>
            <person name="Kobayashi T."/>
            <person name="Uehara T."/>
        </authorList>
    </citation>
    <scope>NUCLEOTIDE SEQUENCE [LARGE SCALE GENOMIC DNA]</scope>
    <source>
        <strain evidence="7 8">Japan</strain>
    </source>
</reference>
<name>A0ABN7BA65_9HEMI</name>
<evidence type="ECO:0000313" key="7">
    <source>
        <dbReference type="EMBL" id="BET01279.1"/>
    </source>
</evidence>
<feature type="domain" description="DUF2428" evidence="4">
    <location>
        <begin position="847"/>
        <end position="1092"/>
    </location>
</feature>
<evidence type="ECO:0000313" key="8">
    <source>
        <dbReference type="Proteomes" id="UP001307889"/>
    </source>
</evidence>
<dbReference type="InterPro" id="IPR051954">
    <property type="entry name" value="tRNA_methyltransferase_THADA"/>
</dbReference>
<dbReference type="InterPro" id="IPR056842">
    <property type="entry name" value="THADA-like_TPR_C"/>
</dbReference>
<evidence type="ECO:0000256" key="3">
    <source>
        <dbReference type="ARBA" id="ARBA00035698"/>
    </source>
</evidence>
<dbReference type="EMBL" id="AP028920">
    <property type="protein sequence ID" value="BET01279.1"/>
    <property type="molecule type" value="Genomic_DNA"/>
</dbReference>
<dbReference type="InterPro" id="IPR019442">
    <property type="entry name" value="THADA/TRM732_DUF2428"/>
</dbReference>
<comment type="similarity">
    <text evidence="1">Belongs to the THADA family.</text>
</comment>
<dbReference type="InterPro" id="IPR056843">
    <property type="entry name" value="THADA-like_TPR"/>
</dbReference>
<evidence type="ECO:0000256" key="2">
    <source>
        <dbReference type="ARBA" id="ARBA00022694"/>
    </source>
</evidence>
<dbReference type="SUPFAM" id="SSF48371">
    <property type="entry name" value="ARM repeat"/>
    <property type="match status" value="1"/>
</dbReference>
<evidence type="ECO:0000259" key="4">
    <source>
        <dbReference type="Pfam" id="PF10350"/>
    </source>
</evidence>
<dbReference type="Pfam" id="PF25151">
    <property type="entry name" value="TPR_Trm732_C"/>
    <property type="match status" value="1"/>
</dbReference>
<dbReference type="PANTHER" id="PTHR14387:SF7">
    <property type="entry name" value="THYROID ADENOMA-ASSOCIATED PROTEIN"/>
    <property type="match status" value="1"/>
</dbReference>
<feature type="domain" description="tRNA (32-2'-O)-methyltransferase regulator THADA-like TPR repeats region" evidence="5">
    <location>
        <begin position="458"/>
        <end position="677"/>
    </location>
</feature>
<feature type="domain" description="tRNA (32-2'-O)-methyltransferase regulator THADA-like C-terminal TPR repeats region" evidence="6">
    <location>
        <begin position="1094"/>
        <end position="1246"/>
    </location>
</feature>
<sequence>MNALNLKITGDTKKKGKKKEMPEDVSIFYAKHGSCKTVLDLLSSASSLEAQIACLKSNLLSADNVQNNCEVFDLLLDMIFLMNTKSPLRIAILKQLSVVEGIRNCLIQERLVRFIREKIDTNEMESVGRFLNFLSVWLENPSVCRHLPLEIIHDLVVPYLKRVLNQFLADLSTEMPPTTKLQVLDILHCNVRCLLTIFQKFYTSLSTDLLDSMVTCLRNDQLPLDTRANCGILFALGFKANDSLGNEISDIVNNESDPQAMLCVSGGFLNVLGPDSLSQFVLFDGEPVSILQYLLQKIINCEESNPADCTIVLSSSRCLLVGTKCLVASPDLLTKTMLTALLNYIWNHLEHYMDAVRHLASSSLTNVVAAGKKMEEGYIFEAITHDIETMASDRRSKHVAISALLGNLPIRSLLAKSPDLVATLLESAKSSPSANHAICSFESLMVQHYQEKESFEEWFTLWVDPVIRIFGSRPNAALEHILNAVMKLNPDVVRRISEMEKSDGLDLTSILLICLRIGKKLGVLKLEKDERNLSELMDYKMLAKNVYHLNGDVRIACFALITETQKLSEEFTADELEVVKLFLTYNMSNHCAAERQKTLAYFKKFIARLKLLLDQREKQLSKQQKSAVDVVDQRFELYRNFVSWLRQFCIDSLFPGANFARRCTALNLLTLCREFGLWDGPGQSEENCSVLMRCFLDSYEENKILAKKLLAEVPAKTLKFDNSDYLKRYLDSAVRLASSVRPIDSQSAAYFVSLLAAFPSVAALLFSAYQQESIFKDRNVHTIPDPSRYICCSVVLAKLKCELSIAKKSLLKAASSGPLYGQLFVLRNVIKEAIFFDLVDSQEWKCLIQEMLSIAYDCNGTVACVVNSSSPEGHLPMDFDYDVEELRGSEDCSKVTAQMVLLSSWRTVKEVSLLLGELSETVPISTQDDPGLISEEQVLEIGEHLSNLLAETKHRGAFEQAYVGFCKLASRLWRYPKGNLHELPGRWLAETLDEISNNQKLSATRRSAGIPFRIQGLVCTELEVGRGKCFHRGIKTLLELAGNPENPTETKCHALNILRALYRHTLLGEMVSPYVADGLSIAIEGFNASTWAERNSSTLLMSALMTRIFGVPRSRSENLCWKNKMTGRIFFQRYPSLFGILLRHLELASQKSLYPATYPVLLVLGRLYPSSLEGTDTNLQLNKFIPLVYKCSGSNILKTRSLAASAMVALVTPNLFVDHIDGIFSTLGISTSENFTHGLLLQVLELFRSSDLLPDSVMLSLNQKLPIWTDRIVSLLKSKRSSVTKTACVSILLQWVTNFFNNLKSLDELADLLFEEINNEETERHFGASTYALYSTTLMLTVYNYQRRDKEIVTRVRHLLSHRNYDVRNITLDFVRSVLTAECQNGIKNEFLQSAELAESVLARYETDSHHEDHVELLTVMSHLPAVFRILDSRKISIVQYFSSTIHSKPESLGSLAFKCISSCTNSKKQNLGPQECSQLCRIVDMYSLPSCENSCRSFVAEFLRTNFDWLLEICADHDRLTVWTSALRLLNDDDCDIREALSSAFCTDVIPYVSLEKFFDKLAGAELEPQAKCCLLLGWAFWNCNLDDFDSEDVSECVFEKGDMNTYLEEINITNLACRHLGSIVADNPGVIAAQLPDYCASWISSLTNLTFSGSNCLEIIDEFKSQIGQRCSYSSSQSPFRHNEVSLHLLSQKLERILKSVQL</sequence>
<proteinExistence type="inferred from homology"/>
<evidence type="ECO:0000259" key="5">
    <source>
        <dbReference type="Pfam" id="PF25150"/>
    </source>
</evidence>
<accession>A0ABN7BA65</accession>
<dbReference type="Proteomes" id="UP001307889">
    <property type="component" value="Chromosome 12"/>
</dbReference>